<dbReference type="EMBL" id="WOFH01000006">
    <property type="protein sequence ID" value="MUN38761.1"/>
    <property type="molecule type" value="Genomic_DNA"/>
</dbReference>
<keyword evidence="5 6" id="KW-0472">Membrane</keyword>
<evidence type="ECO:0000259" key="7">
    <source>
        <dbReference type="Pfam" id="PF02687"/>
    </source>
</evidence>
<protein>
    <submittedName>
        <fullName evidence="8">FtsX-like permease family protein</fullName>
    </submittedName>
</protein>
<sequence>MPATLALAWRLLRGGGGRGLLGSALTLAAVAVSTGLLLFAIGANHAFQQRSQADAWRHPEKAAAAPAAIEALSTDYVRGRPISVVDLAALNGSAPVPPGMPHFPKPGEAWTSPALGRLMKDLPADRLAARFPASAGTLGRDALVYPGELVIVIGRAPADPAMTVDRNASESLETTAGPVRIDRFPTAGSSLSGAYRVLMAIASVLMVAPLLVFGGAAARLTVARRDRRLAALRLVGATPGQVVAITVAEAVLTAAAGAVAGLLLYAAATPALVHIQIAGGGWFAAHLWPGPLTVLGVLAAVPVLVGVSAVVGLRRVVVSPLGVARRETPPRLRAVRLGALVAVLVSFGAVSGSLMSLGRAALVVLLVFLALAFLTINLAGPWVVALIGRATVLTARGPARLLAGRRLLDDPRAAWRTVAGVALTGFVAGFLALLNAPPSLSVDGTRDPHALRLNLPPARAAEVAEQARHRLAGTGATVAVKEIKAEDDPLAEHGTVTRKGVVTITVPGGAAPTDRARTALAGLVPGKVATSQADEDVYGNRLLGDLRTGALTVLFVSFLIAVTSAGITGASAVLDRRQTYAMLRLAGTPLGVLDRARRQETLIPLAVMGGGSLLTGLFFAAPFATGFGTPGLLTLVVFVVAGFGGVLGASALSRPLLRSVTTDPAPRPD</sequence>
<name>A0A7K1L2X0_9ACTN</name>
<dbReference type="Pfam" id="PF02687">
    <property type="entry name" value="FtsX"/>
    <property type="match status" value="1"/>
</dbReference>
<feature type="transmembrane region" description="Helical" evidence="6">
    <location>
        <begin position="360"/>
        <end position="392"/>
    </location>
</feature>
<feature type="transmembrane region" description="Helical" evidence="6">
    <location>
        <begin position="550"/>
        <end position="574"/>
    </location>
</feature>
<comment type="caution">
    <text evidence="8">The sequence shown here is derived from an EMBL/GenBank/DDBJ whole genome shotgun (WGS) entry which is preliminary data.</text>
</comment>
<evidence type="ECO:0000313" key="8">
    <source>
        <dbReference type="EMBL" id="MUN38761.1"/>
    </source>
</evidence>
<accession>A0A7K1L2X0</accession>
<evidence type="ECO:0000256" key="3">
    <source>
        <dbReference type="ARBA" id="ARBA00022692"/>
    </source>
</evidence>
<feature type="transmembrane region" description="Helical" evidence="6">
    <location>
        <begin position="197"/>
        <end position="222"/>
    </location>
</feature>
<feature type="transmembrane region" description="Helical" evidence="6">
    <location>
        <begin position="602"/>
        <end position="625"/>
    </location>
</feature>
<gene>
    <name evidence="8" type="ORF">GNZ18_19435</name>
</gene>
<dbReference type="AlphaFoldDB" id="A0A7K1L2X0"/>
<keyword evidence="3 6" id="KW-0812">Transmembrane</keyword>
<keyword evidence="4 6" id="KW-1133">Transmembrane helix</keyword>
<feature type="transmembrane region" description="Helical" evidence="6">
    <location>
        <begin position="20"/>
        <end position="41"/>
    </location>
</feature>
<evidence type="ECO:0000256" key="1">
    <source>
        <dbReference type="ARBA" id="ARBA00004651"/>
    </source>
</evidence>
<feature type="domain" description="ABC3 transporter permease C-terminal" evidence="7">
    <location>
        <begin position="202"/>
        <end position="315"/>
    </location>
</feature>
<dbReference type="Proteomes" id="UP000432015">
    <property type="component" value="Unassembled WGS sequence"/>
</dbReference>
<reference evidence="8 9" key="1">
    <citation type="submission" date="2019-11" db="EMBL/GenBank/DDBJ databases">
        <authorList>
            <person name="Cao P."/>
        </authorList>
    </citation>
    <scope>NUCLEOTIDE SEQUENCE [LARGE SCALE GENOMIC DNA]</scope>
    <source>
        <strain evidence="8 9">NEAU-AAG5</strain>
    </source>
</reference>
<evidence type="ECO:0000313" key="9">
    <source>
        <dbReference type="Proteomes" id="UP000432015"/>
    </source>
</evidence>
<keyword evidence="2" id="KW-1003">Cell membrane</keyword>
<feature type="transmembrane region" description="Helical" evidence="6">
    <location>
        <begin position="413"/>
        <end position="434"/>
    </location>
</feature>
<proteinExistence type="predicted"/>
<comment type="subcellular location">
    <subcellularLocation>
        <location evidence="1">Cell membrane</location>
        <topology evidence="1">Multi-pass membrane protein</topology>
    </subcellularLocation>
</comment>
<dbReference type="RefSeq" id="WP_156217903.1">
    <property type="nucleotide sequence ID" value="NZ_WOFH01000006.1"/>
</dbReference>
<dbReference type="GO" id="GO:0005886">
    <property type="term" value="C:plasma membrane"/>
    <property type="evidence" value="ECO:0007669"/>
    <property type="project" value="UniProtKB-SubCell"/>
</dbReference>
<feature type="transmembrane region" description="Helical" evidence="6">
    <location>
        <begin position="294"/>
        <end position="313"/>
    </location>
</feature>
<evidence type="ECO:0000256" key="4">
    <source>
        <dbReference type="ARBA" id="ARBA00022989"/>
    </source>
</evidence>
<feature type="transmembrane region" description="Helical" evidence="6">
    <location>
        <begin position="334"/>
        <end position="354"/>
    </location>
</feature>
<feature type="transmembrane region" description="Helical" evidence="6">
    <location>
        <begin position="631"/>
        <end position="652"/>
    </location>
</feature>
<organism evidence="8 9">
    <name type="scientific">Actinomadura litoris</name>
    <dbReference type="NCBI Taxonomy" id="2678616"/>
    <lineage>
        <taxon>Bacteria</taxon>
        <taxon>Bacillati</taxon>
        <taxon>Actinomycetota</taxon>
        <taxon>Actinomycetes</taxon>
        <taxon>Streptosporangiales</taxon>
        <taxon>Thermomonosporaceae</taxon>
        <taxon>Actinomadura</taxon>
    </lineage>
</organism>
<evidence type="ECO:0000256" key="5">
    <source>
        <dbReference type="ARBA" id="ARBA00023136"/>
    </source>
</evidence>
<evidence type="ECO:0000256" key="2">
    <source>
        <dbReference type="ARBA" id="ARBA00022475"/>
    </source>
</evidence>
<keyword evidence="9" id="KW-1185">Reference proteome</keyword>
<evidence type="ECO:0000256" key="6">
    <source>
        <dbReference type="SAM" id="Phobius"/>
    </source>
</evidence>
<dbReference type="InterPro" id="IPR003838">
    <property type="entry name" value="ABC3_permease_C"/>
</dbReference>